<sequence length="177" mass="19162">MDSTELWDLIETARDEADDPTDADSVAETLVRTLADRDPEVIEAFDVALAGLVAESYLTELWAAAYLINGGASDDGFDYFRGWLIAQGRDTFEAAVADPDSLAEVPAVRGALAGGEELECEAMLGVAWDAYEAATDEELPDAGKIALPELAPMWDFDDDDAMREHLPRLASLAYDVD</sequence>
<name>A0A511YZ71_9CELL</name>
<dbReference type="AlphaFoldDB" id="A0A511YZ71"/>
<comment type="caution">
    <text evidence="2">The sequence shown here is derived from an EMBL/GenBank/DDBJ whole genome shotgun (WGS) entry which is preliminary data.</text>
</comment>
<dbReference type="OrthoDB" id="6200718at2"/>
<protein>
    <recommendedName>
        <fullName evidence="1">DUF4240 domain-containing protein</fullName>
    </recommendedName>
</protein>
<dbReference type="Proteomes" id="UP000321484">
    <property type="component" value="Unassembled WGS sequence"/>
</dbReference>
<gene>
    <name evidence="2" type="ORF">AFE02nite_22320</name>
</gene>
<reference evidence="2 3" key="1">
    <citation type="submission" date="2019-07" db="EMBL/GenBank/DDBJ databases">
        <title>Whole genome shotgun sequence of Actinotalea fermentans NBRC 105374.</title>
        <authorList>
            <person name="Hosoyama A."/>
            <person name="Uohara A."/>
            <person name="Ohji S."/>
            <person name="Ichikawa N."/>
        </authorList>
    </citation>
    <scope>NUCLEOTIDE SEQUENCE [LARGE SCALE GENOMIC DNA]</scope>
    <source>
        <strain evidence="2 3">NBRC 105374</strain>
    </source>
</reference>
<evidence type="ECO:0000259" key="1">
    <source>
        <dbReference type="Pfam" id="PF14024"/>
    </source>
</evidence>
<proteinExistence type="predicted"/>
<dbReference type="RefSeq" id="WP_034249061.1">
    <property type="nucleotide sequence ID" value="NZ_BJYK01000008.1"/>
</dbReference>
<feature type="domain" description="DUF4240" evidence="1">
    <location>
        <begin position="1"/>
        <end position="132"/>
    </location>
</feature>
<dbReference type="EMBL" id="BJYK01000008">
    <property type="protein sequence ID" value="GEN80498.1"/>
    <property type="molecule type" value="Genomic_DNA"/>
</dbReference>
<keyword evidence="3" id="KW-1185">Reference proteome</keyword>
<evidence type="ECO:0000313" key="2">
    <source>
        <dbReference type="EMBL" id="GEN80498.1"/>
    </source>
</evidence>
<organism evidence="2 3">
    <name type="scientific">Actinotalea fermentans</name>
    <dbReference type="NCBI Taxonomy" id="43671"/>
    <lineage>
        <taxon>Bacteria</taxon>
        <taxon>Bacillati</taxon>
        <taxon>Actinomycetota</taxon>
        <taxon>Actinomycetes</taxon>
        <taxon>Micrococcales</taxon>
        <taxon>Cellulomonadaceae</taxon>
        <taxon>Actinotalea</taxon>
    </lineage>
</organism>
<accession>A0A511YZ71</accession>
<evidence type="ECO:0000313" key="3">
    <source>
        <dbReference type="Proteomes" id="UP000321484"/>
    </source>
</evidence>
<dbReference type="Pfam" id="PF14024">
    <property type="entry name" value="DUF4240"/>
    <property type="match status" value="1"/>
</dbReference>
<dbReference type="InterPro" id="IPR025334">
    <property type="entry name" value="DUF4240"/>
</dbReference>